<keyword evidence="2" id="KW-1185">Reference proteome</keyword>
<protein>
    <submittedName>
        <fullName evidence="1">Uncharacterized protein</fullName>
    </submittedName>
</protein>
<proteinExistence type="predicted"/>
<gene>
    <name evidence="1" type="ORF">TNCT_106571</name>
</gene>
<dbReference type="AlphaFoldDB" id="A0A8X6KLP2"/>
<organism evidence="1 2">
    <name type="scientific">Trichonephila clavata</name>
    <name type="common">Joro spider</name>
    <name type="synonym">Nephila clavata</name>
    <dbReference type="NCBI Taxonomy" id="2740835"/>
    <lineage>
        <taxon>Eukaryota</taxon>
        <taxon>Metazoa</taxon>
        <taxon>Ecdysozoa</taxon>
        <taxon>Arthropoda</taxon>
        <taxon>Chelicerata</taxon>
        <taxon>Arachnida</taxon>
        <taxon>Araneae</taxon>
        <taxon>Araneomorphae</taxon>
        <taxon>Entelegynae</taxon>
        <taxon>Araneoidea</taxon>
        <taxon>Nephilidae</taxon>
        <taxon>Trichonephila</taxon>
    </lineage>
</organism>
<evidence type="ECO:0000313" key="2">
    <source>
        <dbReference type="Proteomes" id="UP000887116"/>
    </source>
</evidence>
<sequence>MTNSDFSVDVAAIQRASDCLSSTNAALLWRLAKYRLTWHRCNQMERYCKTSYRAVRLDVRRSDRKRSGFLPLWKSWGFYFGNGDYDK</sequence>
<dbReference type="Proteomes" id="UP000887116">
    <property type="component" value="Unassembled WGS sequence"/>
</dbReference>
<reference evidence="1" key="1">
    <citation type="submission" date="2020-07" db="EMBL/GenBank/DDBJ databases">
        <title>Multicomponent nature underlies the extraordinary mechanical properties of spider dragline silk.</title>
        <authorList>
            <person name="Kono N."/>
            <person name="Nakamura H."/>
            <person name="Mori M."/>
            <person name="Yoshida Y."/>
            <person name="Ohtoshi R."/>
            <person name="Malay A.D."/>
            <person name="Moran D.A.P."/>
            <person name="Tomita M."/>
            <person name="Numata K."/>
            <person name="Arakawa K."/>
        </authorList>
    </citation>
    <scope>NUCLEOTIDE SEQUENCE</scope>
</reference>
<accession>A0A8X6KLP2</accession>
<name>A0A8X6KLP2_TRICU</name>
<evidence type="ECO:0000313" key="1">
    <source>
        <dbReference type="EMBL" id="GFQ77436.1"/>
    </source>
</evidence>
<dbReference type="EMBL" id="BMAO01021793">
    <property type="protein sequence ID" value="GFQ77436.1"/>
    <property type="molecule type" value="Genomic_DNA"/>
</dbReference>
<comment type="caution">
    <text evidence="1">The sequence shown here is derived from an EMBL/GenBank/DDBJ whole genome shotgun (WGS) entry which is preliminary data.</text>
</comment>